<feature type="transmembrane region" description="Helical" evidence="2">
    <location>
        <begin position="91"/>
        <end position="109"/>
    </location>
</feature>
<protein>
    <submittedName>
        <fullName evidence="3">Uncharacterized protein</fullName>
    </submittedName>
</protein>
<keyword evidence="2" id="KW-0472">Membrane</keyword>
<dbReference type="AlphaFoldDB" id="A0A8J2WKP0"/>
<evidence type="ECO:0000313" key="3">
    <source>
        <dbReference type="EMBL" id="CAH0106396.1"/>
    </source>
</evidence>
<proteinExistence type="predicted"/>
<dbReference type="Proteomes" id="UP000789390">
    <property type="component" value="Unassembled WGS sequence"/>
</dbReference>
<keyword evidence="2" id="KW-0812">Transmembrane</keyword>
<evidence type="ECO:0000256" key="2">
    <source>
        <dbReference type="SAM" id="Phobius"/>
    </source>
</evidence>
<dbReference type="OrthoDB" id="6331185at2759"/>
<organism evidence="3 4">
    <name type="scientific">Daphnia galeata</name>
    <dbReference type="NCBI Taxonomy" id="27404"/>
    <lineage>
        <taxon>Eukaryota</taxon>
        <taxon>Metazoa</taxon>
        <taxon>Ecdysozoa</taxon>
        <taxon>Arthropoda</taxon>
        <taxon>Crustacea</taxon>
        <taxon>Branchiopoda</taxon>
        <taxon>Diplostraca</taxon>
        <taxon>Cladocera</taxon>
        <taxon>Anomopoda</taxon>
        <taxon>Daphniidae</taxon>
        <taxon>Daphnia</taxon>
    </lineage>
</organism>
<keyword evidence="4" id="KW-1185">Reference proteome</keyword>
<gene>
    <name evidence="3" type="ORF">DGAL_LOCUS9551</name>
</gene>
<feature type="region of interest" description="Disordered" evidence="1">
    <location>
        <begin position="245"/>
        <end position="271"/>
    </location>
</feature>
<keyword evidence="2" id="KW-1133">Transmembrane helix</keyword>
<sequence length="283" mass="33832">MSNIVDYHPSLAEPSGGEKFLDGCWYSLRRFRKNRLQRLEKMEHFLLLIRAHRGLRWHALALFSQFSSQLSLTSLSCRSNKLFLQRPMEHYNLWLVNTLLICFIVNYVISKTDTSSIKRSDYYDYSWSNPPPRPPFFHSWRNEYHGRKMWSFDRPEPPRSPFHPEELPIGLRSPFQGFRESIYEKVIVPHLRGNSSPSREKNLKNFDRNVLFRHEVEKSNLYKPRKYYAESLLASEKDYRHEMEEPNAKSYSFEKPFHRGTGSLPLSDTKKPRSYSEFIFHPY</sequence>
<comment type="caution">
    <text evidence="3">The sequence shown here is derived from an EMBL/GenBank/DDBJ whole genome shotgun (WGS) entry which is preliminary data.</text>
</comment>
<evidence type="ECO:0000313" key="4">
    <source>
        <dbReference type="Proteomes" id="UP000789390"/>
    </source>
</evidence>
<dbReference type="EMBL" id="CAKKLH010000223">
    <property type="protein sequence ID" value="CAH0106396.1"/>
    <property type="molecule type" value="Genomic_DNA"/>
</dbReference>
<reference evidence="3" key="1">
    <citation type="submission" date="2021-11" db="EMBL/GenBank/DDBJ databases">
        <authorList>
            <person name="Schell T."/>
        </authorList>
    </citation>
    <scope>NUCLEOTIDE SEQUENCE</scope>
    <source>
        <strain evidence="3">M5</strain>
    </source>
</reference>
<name>A0A8J2WKP0_9CRUS</name>
<evidence type="ECO:0000256" key="1">
    <source>
        <dbReference type="SAM" id="MobiDB-lite"/>
    </source>
</evidence>
<accession>A0A8J2WKP0</accession>